<reference evidence="8" key="1">
    <citation type="journal article" date="2019" name="Int. J. Syst. Evol. Microbiol.">
        <title>The Global Catalogue of Microorganisms (GCM) 10K type strain sequencing project: providing services to taxonomists for standard genome sequencing and annotation.</title>
        <authorList>
            <consortium name="The Broad Institute Genomics Platform"/>
            <consortium name="The Broad Institute Genome Sequencing Center for Infectious Disease"/>
            <person name="Wu L."/>
            <person name="Ma J."/>
        </authorList>
    </citation>
    <scope>NUCLEOTIDE SEQUENCE [LARGE SCALE GENOMIC DNA]</scope>
    <source>
        <strain evidence="8">JCM 17925</strain>
    </source>
</reference>
<gene>
    <name evidence="7" type="ORF">GCM10023187_40430</name>
</gene>
<organism evidence="7 8">
    <name type="scientific">Nibrella viscosa</name>
    <dbReference type="NCBI Taxonomy" id="1084524"/>
    <lineage>
        <taxon>Bacteria</taxon>
        <taxon>Pseudomonadati</taxon>
        <taxon>Bacteroidota</taxon>
        <taxon>Cytophagia</taxon>
        <taxon>Cytophagales</taxon>
        <taxon>Spirosomataceae</taxon>
        <taxon>Nibrella</taxon>
    </lineage>
</organism>
<evidence type="ECO:0000256" key="4">
    <source>
        <dbReference type="ARBA" id="ARBA00023163"/>
    </source>
</evidence>
<dbReference type="InterPro" id="IPR014327">
    <property type="entry name" value="RNA_pol_sigma70_bacteroid"/>
</dbReference>
<dbReference type="Proteomes" id="UP001500936">
    <property type="component" value="Unassembled WGS sequence"/>
</dbReference>
<feature type="domain" description="RNA polymerase sigma-70 region 2" evidence="5">
    <location>
        <begin position="29"/>
        <end position="91"/>
    </location>
</feature>
<accession>A0ABP8KPW8</accession>
<evidence type="ECO:0000313" key="7">
    <source>
        <dbReference type="EMBL" id="GAA4412808.1"/>
    </source>
</evidence>
<proteinExistence type="inferred from homology"/>
<evidence type="ECO:0000256" key="3">
    <source>
        <dbReference type="ARBA" id="ARBA00023082"/>
    </source>
</evidence>
<dbReference type="InterPro" id="IPR013325">
    <property type="entry name" value="RNA_pol_sigma_r2"/>
</dbReference>
<keyword evidence="3" id="KW-0731">Sigma factor</keyword>
<dbReference type="InterPro" id="IPR036388">
    <property type="entry name" value="WH-like_DNA-bd_sf"/>
</dbReference>
<dbReference type="PANTHER" id="PTHR43133">
    <property type="entry name" value="RNA POLYMERASE ECF-TYPE SIGMA FACTO"/>
    <property type="match status" value="1"/>
</dbReference>
<keyword evidence="2" id="KW-0805">Transcription regulation</keyword>
<evidence type="ECO:0000259" key="5">
    <source>
        <dbReference type="Pfam" id="PF04542"/>
    </source>
</evidence>
<dbReference type="EMBL" id="BAABHB010000009">
    <property type="protein sequence ID" value="GAA4412808.1"/>
    <property type="molecule type" value="Genomic_DNA"/>
</dbReference>
<comment type="similarity">
    <text evidence="1">Belongs to the sigma-70 factor family. ECF subfamily.</text>
</comment>
<dbReference type="InterPro" id="IPR039425">
    <property type="entry name" value="RNA_pol_sigma-70-like"/>
</dbReference>
<evidence type="ECO:0000313" key="8">
    <source>
        <dbReference type="Proteomes" id="UP001500936"/>
    </source>
</evidence>
<keyword evidence="8" id="KW-1185">Reference proteome</keyword>
<feature type="domain" description="RNA polymerase sigma factor 70 region 4 type 2" evidence="6">
    <location>
        <begin position="124"/>
        <end position="173"/>
    </location>
</feature>
<dbReference type="PANTHER" id="PTHR43133:SF46">
    <property type="entry name" value="RNA POLYMERASE SIGMA-70 FACTOR ECF SUBFAMILY"/>
    <property type="match status" value="1"/>
</dbReference>
<dbReference type="RefSeq" id="WP_345269765.1">
    <property type="nucleotide sequence ID" value="NZ_BAABHB010000009.1"/>
</dbReference>
<dbReference type="Pfam" id="PF04542">
    <property type="entry name" value="Sigma70_r2"/>
    <property type="match status" value="1"/>
</dbReference>
<dbReference type="NCBIfam" id="TIGR02985">
    <property type="entry name" value="Sig70_bacteroi1"/>
    <property type="match status" value="1"/>
</dbReference>
<name>A0ABP8KPW8_9BACT</name>
<evidence type="ECO:0000259" key="6">
    <source>
        <dbReference type="Pfam" id="PF08281"/>
    </source>
</evidence>
<dbReference type="InterPro" id="IPR013324">
    <property type="entry name" value="RNA_pol_sigma_r3/r4-like"/>
</dbReference>
<dbReference type="InterPro" id="IPR013249">
    <property type="entry name" value="RNA_pol_sigma70_r4_t2"/>
</dbReference>
<dbReference type="Gene3D" id="1.10.1740.10">
    <property type="match status" value="1"/>
</dbReference>
<dbReference type="Pfam" id="PF08281">
    <property type="entry name" value="Sigma70_r4_2"/>
    <property type="match status" value="1"/>
</dbReference>
<keyword evidence="4" id="KW-0804">Transcription</keyword>
<evidence type="ECO:0000256" key="2">
    <source>
        <dbReference type="ARBA" id="ARBA00023015"/>
    </source>
</evidence>
<sequence>MINSDNTLARWVSDLRSGDKYAFEQIYFHFQAKLYQFAFKLTRDQEEAEEVVQEVFVRLWESRQLIDTSKNFDGYLFLITRNIVYNHARHQAYKVAYLKYLDADGAPLRNVTEERLNFEELRQVLEEIYSALSPVRKQVFIMSRIEGLSNSEIAAILHTSTSNIENHIYKALLTIRQKFDKYRILYTIEAPVLILVKVLNSWNE</sequence>
<dbReference type="SUPFAM" id="SSF88946">
    <property type="entry name" value="Sigma2 domain of RNA polymerase sigma factors"/>
    <property type="match status" value="1"/>
</dbReference>
<dbReference type="NCBIfam" id="TIGR02937">
    <property type="entry name" value="sigma70-ECF"/>
    <property type="match status" value="1"/>
</dbReference>
<evidence type="ECO:0000256" key="1">
    <source>
        <dbReference type="ARBA" id="ARBA00010641"/>
    </source>
</evidence>
<dbReference type="InterPro" id="IPR007627">
    <property type="entry name" value="RNA_pol_sigma70_r2"/>
</dbReference>
<comment type="caution">
    <text evidence="7">The sequence shown here is derived from an EMBL/GenBank/DDBJ whole genome shotgun (WGS) entry which is preliminary data.</text>
</comment>
<dbReference type="Gene3D" id="1.10.10.10">
    <property type="entry name" value="Winged helix-like DNA-binding domain superfamily/Winged helix DNA-binding domain"/>
    <property type="match status" value="1"/>
</dbReference>
<dbReference type="SUPFAM" id="SSF88659">
    <property type="entry name" value="Sigma3 and sigma4 domains of RNA polymerase sigma factors"/>
    <property type="match status" value="1"/>
</dbReference>
<dbReference type="InterPro" id="IPR014284">
    <property type="entry name" value="RNA_pol_sigma-70_dom"/>
</dbReference>
<protein>
    <submittedName>
        <fullName evidence="7">RNA polymerase sigma-70 factor</fullName>
    </submittedName>
</protein>